<dbReference type="GO" id="GO:0005739">
    <property type="term" value="C:mitochondrion"/>
    <property type="evidence" value="ECO:0007669"/>
    <property type="project" value="TreeGrafter"/>
</dbReference>
<protein>
    <recommendedName>
        <fullName evidence="2">Scaffold protein Nfu/NifU N-terminal domain-containing protein</fullName>
    </recommendedName>
</protein>
<evidence type="ECO:0000313" key="3">
    <source>
        <dbReference type="EMBL" id="OJJ75100.1"/>
    </source>
</evidence>
<dbReference type="Gene3D" id="3.30.1370.70">
    <property type="entry name" value="Scaffold protein Nfu/NifU, N-terminal domain"/>
    <property type="match status" value="1"/>
</dbReference>
<gene>
    <name evidence="3" type="ORF">ASPBRDRAFT_120500</name>
</gene>
<dbReference type="InterPro" id="IPR036498">
    <property type="entry name" value="Nfu/NifU_N_sf"/>
</dbReference>
<keyword evidence="4" id="KW-1185">Reference proteome</keyword>
<feature type="domain" description="Scaffold protein Nfu/NifU N-terminal" evidence="2">
    <location>
        <begin position="91"/>
        <end position="185"/>
    </location>
</feature>
<dbReference type="GeneID" id="93569839"/>
<reference evidence="4" key="1">
    <citation type="journal article" date="2017" name="Genome Biol.">
        <title>Comparative genomics reveals high biological diversity and specific adaptations in the industrially and medically important fungal genus Aspergillus.</title>
        <authorList>
            <person name="de Vries R.P."/>
            <person name="Riley R."/>
            <person name="Wiebenga A."/>
            <person name="Aguilar-Osorio G."/>
            <person name="Amillis S."/>
            <person name="Uchima C.A."/>
            <person name="Anderluh G."/>
            <person name="Asadollahi M."/>
            <person name="Askin M."/>
            <person name="Barry K."/>
            <person name="Battaglia E."/>
            <person name="Bayram O."/>
            <person name="Benocci T."/>
            <person name="Braus-Stromeyer S.A."/>
            <person name="Caldana C."/>
            <person name="Canovas D."/>
            <person name="Cerqueira G.C."/>
            <person name="Chen F."/>
            <person name="Chen W."/>
            <person name="Choi C."/>
            <person name="Clum A."/>
            <person name="Dos Santos R.A."/>
            <person name="Damasio A.R."/>
            <person name="Diallinas G."/>
            <person name="Emri T."/>
            <person name="Fekete E."/>
            <person name="Flipphi M."/>
            <person name="Freyberg S."/>
            <person name="Gallo A."/>
            <person name="Gournas C."/>
            <person name="Habgood R."/>
            <person name="Hainaut M."/>
            <person name="Harispe M.L."/>
            <person name="Henrissat B."/>
            <person name="Hilden K.S."/>
            <person name="Hope R."/>
            <person name="Hossain A."/>
            <person name="Karabika E."/>
            <person name="Karaffa L."/>
            <person name="Karanyi Z."/>
            <person name="Krasevec N."/>
            <person name="Kuo A."/>
            <person name="Kusch H."/>
            <person name="LaButti K."/>
            <person name="Lagendijk E.L."/>
            <person name="Lapidus A."/>
            <person name="Levasseur A."/>
            <person name="Lindquist E."/>
            <person name="Lipzen A."/>
            <person name="Logrieco A.F."/>
            <person name="MacCabe A."/>
            <person name="Maekelae M.R."/>
            <person name="Malavazi I."/>
            <person name="Melin P."/>
            <person name="Meyer V."/>
            <person name="Mielnichuk N."/>
            <person name="Miskei M."/>
            <person name="Molnar A.P."/>
            <person name="Mule G."/>
            <person name="Ngan C.Y."/>
            <person name="Orejas M."/>
            <person name="Orosz E."/>
            <person name="Ouedraogo J.P."/>
            <person name="Overkamp K.M."/>
            <person name="Park H.-S."/>
            <person name="Perrone G."/>
            <person name="Piumi F."/>
            <person name="Punt P.J."/>
            <person name="Ram A.F."/>
            <person name="Ramon A."/>
            <person name="Rauscher S."/>
            <person name="Record E."/>
            <person name="Riano-Pachon D.M."/>
            <person name="Robert V."/>
            <person name="Roehrig J."/>
            <person name="Ruller R."/>
            <person name="Salamov A."/>
            <person name="Salih N.S."/>
            <person name="Samson R.A."/>
            <person name="Sandor E."/>
            <person name="Sanguinetti M."/>
            <person name="Schuetze T."/>
            <person name="Sepcic K."/>
            <person name="Shelest E."/>
            <person name="Sherlock G."/>
            <person name="Sophianopoulou V."/>
            <person name="Squina F.M."/>
            <person name="Sun H."/>
            <person name="Susca A."/>
            <person name="Todd R.B."/>
            <person name="Tsang A."/>
            <person name="Unkles S.E."/>
            <person name="van de Wiele N."/>
            <person name="van Rossen-Uffink D."/>
            <person name="Oliveira J.V."/>
            <person name="Vesth T.C."/>
            <person name="Visser J."/>
            <person name="Yu J.-H."/>
            <person name="Zhou M."/>
            <person name="Andersen M.R."/>
            <person name="Archer D.B."/>
            <person name="Baker S.E."/>
            <person name="Benoit I."/>
            <person name="Brakhage A.A."/>
            <person name="Braus G.H."/>
            <person name="Fischer R."/>
            <person name="Frisvad J.C."/>
            <person name="Goldman G.H."/>
            <person name="Houbraken J."/>
            <person name="Oakley B."/>
            <person name="Pocsi I."/>
            <person name="Scazzocchio C."/>
            <person name="Seiboth B."/>
            <person name="vanKuyk P.A."/>
            <person name="Wortman J."/>
            <person name="Dyer P.S."/>
            <person name="Grigoriev I.V."/>
        </authorList>
    </citation>
    <scope>NUCLEOTIDE SEQUENCE [LARGE SCALE GENOMIC DNA]</scope>
    <source>
        <strain evidence="4">CBS 101740 / IMI 381727 / IBT 21946</strain>
    </source>
</reference>
<dbReference type="Gene3D" id="3.30.300.130">
    <property type="entry name" value="Fe-S cluster assembly (FSCA)"/>
    <property type="match status" value="1"/>
</dbReference>
<dbReference type="PANTHER" id="PTHR11178">
    <property type="entry name" value="IRON-SULFUR CLUSTER SCAFFOLD PROTEIN NFU-RELATED"/>
    <property type="match status" value="1"/>
</dbReference>
<dbReference type="Proteomes" id="UP000184499">
    <property type="component" value="Unassembled WGS sequence"/>
</dbReference>
<dbReference type="RefSeq" id="XP_067482348.1">
    <property type="nucleotide sequence ID" value="XM_067617351.1"/>
</dbReference>
<evidence type="ECO:0000256" key="1">
    <source>
        <dbReference type="ARBA" id="ARBA00006420"/>
    </source>
</evidence>
<dbReference type="PANTHER" id="PTHR11178:SF1">
    <property type="entry name" value="NFU1 IRON-SULFUR CLUSTER SCAFFOLD HOMOLOG, MITOCHONDRIAL"/>
    <property type="match status" value="1"/>
</dbReference>
<dbReference type="Pfam" id="PF01106">
    <property type="entry name" value="NifU"/>
    <property type="match status" value="1"/>
</dbReference>
<dbReference type="InterPro" id="IPR001075">
    <property type="entry name" value="NIF_FeS_clus_asmbl_NifU_C"/>
</dbReference>
<dbReference type="SMART" id="SM00932">
    <property type="entry name" value="Nfu_N"/>
    <property type="match status" value="1"/>
</dbReference>
<accession>A0A1L9UU30</accession>
<dbReference type="InterPro" id="IPR034904">
    <property type="entry name" value="FSCA_dom_sf"/>
</dbReference>
<dbReference type="GO" id="GO:0051536">
    <property type="term" value="F:iron-sulfur cluster binding"/>
    <property type="evidence" value="ECO:0007669"/>
    <property type="project" value="InterPro"/>
</dbReference>
<sequence>MSVSSASGNMLRRTLFGVRLTTQQLSAAECSSRIAKPAVFGSYRNVHRSARLPAITASEARRRPTLKPHQHSLVQARVNGPSPSSKRTIFIQTENTPNPDALKFIPNHRVLPENFPTTFLEYLSPRSTLAPPHPSPLAASLINVDGVTSVFYGPDFITVTKATDSNWAHIKPEIFSLITQAVTSGEAIVNTVAKSGAENAQEGGESESLAYEEEEDEVIGMIKELLDTRIRPAIQEDGGDIEFRGFENGIVLLKLRGACRTCDSSTVTLRNGIESMLMHYIEEVQGVEQVLDQEEEISMHEFARFEEKLRQQKGAAATASTGGKGTLDSAP</sequence>
<comment type="similarity">
    <text evidence="1">Belongs to the NifU family.</text>
</comment>
<dbReference type="GO" id="GO:0005506">
    <property type="term" value="F:iron ion binding"/>
    <property type="evidence" value="ECO:0007669"/>
    <property type="project" value="InterPro"/>
</dbReference>
<dbReference type="GO" id="GO:0016226">
    <property type="term" value="P:iron-sulfur cluster assembly"/>
    <property type="evidence" value="ECO:0007669"/>
    <property type="project" value="InterPro"/>
</dbReference>
<dbReference type="OrthoDB" id="565552at2759"/>
<dbReference type="InterPro" id="IPR035433">
    <property type="entry name" value="NFU1-like"/>
</dbReference>
<proteinExistence type="inferred from homology"/>
<dbReference type="EMBL" id="KV878681">
    <property type="protein sequence ID" value="OJJ75100.1"/>
    <property type="molecule type" value="Genomic_DNA"/>
</dbReference>
<dbReference type="AlphaFoldDB" id="A0A1L9UU30"/>
<dbReference type="VEuPathDB" id="FungiDB:ASPBRDRAFT_120500"/>
<dbReference type="SUPFAM" id="SSF117916">
    <property type="entry name" value="Fe-S cluster assembly (FSCA) domain-like"/>
    <property type="match status" value="1"/>
</dbReference>
<dbReference type="PIRSF" id="PIRSF036773">
    <property type="entry name" value="HIRIP5"/>
    <property type="match status" value="1"/>
</dbReference>
<organism evidence="3 4">
    <name type="scientific">Aspergillus brasiliensis (strain CBS 101740 / IMI 381727 / IBT 21946)</name>
    <dbReference type="NCBI Taxonomy" id="767769"/>
    <lineage>
        <taxon>Eukaryota</taxon>
        <taxon>Fungi</taxon>
        <taxon>Dikarya</taxon>
        <taxon>Ascomycota</taxon>
        <taxon>Pezizomycotina</taxon>
        <taxon>Eurotiomycetes</taxon>
        <taxon>Eurotiomycetidae</taxon>
        <taxon>Eurotiales</taxon>
        <taxon>Aspergillaceae</taxon>
        <taxon>Aspergillus</taxon>
        <taxon>Aspergillus subgen. Circumdati</taxon>
    </lineage>
</organism>
<name>A0A1L9UU30_ASPBC</name>
<dbReference type="Pfam" id="PF08712">
    <property type="entry name" value="Nfu_N"/>
    <property type="match status" value="1"/>
</dbReference>
<dbReference type="OMA" id="AIMEHYM"/>
<evidence type="ECO:0000313" key="4">
    <source>
        <dbReference type="Proteomes" id="UP000184499"/>
    </source>
</evidence>
<dbReference type="STRING" id="767769.A0A1L9UU30"/>
<dbReference type="FunFam" id="3.30.1370.70:FF:000001">
    <property type="entry name" value="NifU-like protein 4, mitochondrial"/>
    <property type="match status" value="1"/>
</dbReference>
<dbReference type="SUPFAM" id="SSF110836">
    <property type="entry name" value="Hypothetical protein SAV1430"/>
    <property type="match status" value="1"/>
</dbReference>
<dbReference type="FunFam" id="3.30.300.130:FF:000001">
    <property type="entry name" value="NFU1 iron-sulfur cluster scaffold"/>
    <property type="match status" value="1"/>
</dbReference>
<dbReference type="InterPro" id="IPR014824">
    <property type="entry name" value="Nfu/NifU_N"/>
</dbReference>
<evidence type="ECO:0000259" key="2">
    <source>
        <dbReference type="SMART" id="SM00932"/>
    </source>
</evidence>